<reference evidence="4 5" key="1">
    <citation type="submission" date="2018-07" db="EMBL/GenBank/DDBJ databases">
        <title>Lottiidibacillus patelloidae gen. nov., sp. nov., isolated from the intestinal tract of a marine limpet and the reclassification of B. taeanensis BH030017T, B. algicola KMM 3737T and B. hwajinpoensis SW-72T as genus Lottiidibacillus.</title>
        <authorList>
            <person name="Liu R."/>
            <person name="Huang Z."/>
        </authorList>
    </citation>
    <scope>NUCLEOTIDE SEQUENCE [LARGE SCALE GENOMIC DNA]</scope>
    <source>
        <strain evidence="4 5">BH030017</strain>
    </source>
</reference>
<feature type="binding site" evidence="1">
    <location>
        <position position="152"/>
    </location>
    <ligand>
        <name>Ni(2+)</name>
        <dbReference type="ChEBI" id="CHEBI:49786"/>
    </ligand>
</feature>
<dbReference type="InterPro" id="IPR035922">
    <property type="entry name" value="3H_dom_sf"/>
</dbReference>
<evidence type="ECO:0000259" key="2">
    <source>
        <dbReference type="Pfam" id="PF02829"/>
    </source>
</evidence>
<dbReference type="PANTHER" id="PTHR40068:SF1">
    <property type="entry name" value="TRANSCRIPTION REPRESSOR NIAR-RELATED"/>
    <property type="match status" value="1"/>
</dbReference>
<dbReference type="OrthoDB" id="9792661at2"/>
<dbReference type="PANTHER" id="PTHR40068">
    <property type="entry name" value="TRANSCRIPTION REPRESSOR NIAR-RELATED"/>
    <property type="match status" value="1"/>
</dbReference>
<dbReference type="InterPro" id="IPR036388">
    <property type="entry name" value="WH-like_DNA-bd_sf"/>
</dbReference>
<feature type="binding site" evidence="1">
    <location>
        <position position="93"/>
    </location>
    <ligand>
        <name>Ni(2+)</name>
        <dbReference type="ChEBI" id="CHEBI:49786"/>
    </ligand>
</feature>
<evidence type="ECO:0000313" key="5">
    <source>
        <dbReference type="Proteomes" id="UP000253314"/>
    </source>
</evidence>
<dbReference type="Pfam" id="PF08279">
    <property type="entry name" value="HTH_11"/>
    <property type="match status" value="1"/>
</dbReference>
<dbReference type="AlphaFoldDB" id="A0A366Y3N1"/>
<accession>A0A366Y3N1</accession>
<organism evidence="4 5">
    <name type="scientific">Bacillus taeanensis</name>
    <dbReference type="NCBI Taxonomy" id="273032"/>
    <lineage>
        <taxon>Bacteria</taxon>
        <taxon>Bacillati</taxon>
        <taxon>Bacillota</taxon>
        <taxon>Bacilli</taxon>
        <taxon>Bacillales</taxon>
        <taxon>Bacillaceae</taxon>
        <taxon>Bacillus</taxon>
    </lineage>
</organism>
<feature type="binding site" evidence="1">
    <location>
        <position position="154"/>
    </location>
    <ligand>
        <name>Ni(2+)</name>
        <dbReference type="ChEBI" id="CHEBI:49786"/>
    </ligand>
</feature>
<dbReference type="InterPro" id="IPR004173">
    <property type="entry name" value="3H_domain"/>
</dbReference>
<dbReference type="SUPFAM" id="SSF75500">
    <property type="entry name" value="Putative transcriptional regulator TM1602, C-terminal domain"/>
    <property type="match status" value="1"/>
</dbReference>
<dbReference type="Pfam" id="PF02829">
    <property type="entry name" value="3H"/>
    <property type="match status" value="1"/>
</dbReference>
<evidence type="ECO:0000256" key="1">
    <source>
        <dbReference type="PIRSR" id="PIRSR037847-1"/>
    </source>
</evidence>
<dbReference type="InterPro" id="IPR026043">
    <property type="entry name" value="NadR"/>
</dbReference>
<evidence type="ECO:0000313" key="4">
    <source>
        <dbReference type="EMBL" id="RBW71609.1"/>
    </source>
</evidence>
<gene>
    <name evidence="4" type="ORF">DS031_02350</name>
</gene>
<dbReference type="Gene3D" id="1.10.10.10">
    <property type="entry name" value="Winged helix-like DNA-binding domain superfamily/Winged helix DNA-binding domain"/>
    <property type="match status" value="1"/>
</dbReference>
<dbReference type="GO" id="GO:0046872">
    <property type="term" value="F:metal ion binding"/>
    <property type="evidence" value="ECO:0007669"/>
    <property type="project" value="UniProtKB-KW"/>
</dbReference>
<keyword evidence="1" id="KW-0479">Metal-binding</keyword>
<name>A0A366Y3N1_9BACI</name>
<dbReference type="RefSeq" id="WP_113804310.1">
    <property type="nucleotide sequence ID" value="NZ_QOCW01000001.1"/>
</dbReference>
<proteinExistence type="predicted"/>
<dbReference type="PIRSF" id="PIRSF037847">
    <property type="entry name" value="NiaR"/>
    <property type="match status" value="1"/>
</dbReference>
<protein>
    <submittedName>
        <fullName evidence="4">Transcription repressor NadR</fullName>
    </submittedName>
</protein>
<keyword evidence="1" id="KW-0533">Nickel</keyword>
<dbReference type="EMBL" id="QOCW01000001">
    <property type="protein sequence ID" value="RBW71609.1"/>
    <property type="molecule type" value="Genomic_DNA"/>
</dbReference>
<sequence length="181" mass="20599">MKEEGKKILGEQRRNLILQWLKESNEPFTGSSLAEKTNVSRQVIVQDISLLKARNEPIVATAQGYLYMQTSDEKKQFQRVIACYHRPEDTENELNILVDHGVTVCNVTIQHQLYGELTASLMISSRRDVQQFLQKIESTEASLLSELTDGTHLHKLEADTEEQLNEACQALEKSGYLLSSY</sequence>
<dbReference type="Gene3D" id="3.30.1340.20">
    <property type="entry name" value="3H domain"/>
    <property type="match status" value="1"/>
</dbReference>
<keyword evidence="5" id="KW-1185">Reference proteome</keyword>
<feature type="domain" description="Helix-turn-helix type 11" evidence="3">
    <location>
        <begin position="13"/>
        <end position="65"/>
    </location>
</feature>
<feature type="domain" description="3H" evidence="2">
    <location>
        <begin position="81"/>
        <end position="177"/>
    </location>
</feature>
<comment type="caution">
    <text evidence="4">The sequence shown here is derived from an EMBL/GenBank/DDBJ whole genome shotgun (WGS) entry which is preliminary data.</text>
</comment>
<feature type="binding site" evidence="1">
    <location>
        <position position="85"/>
    </location>
    <ligand>
        <name>Ni(2+)</name>
        <dbReference type="ChEBI" id="CHEBI:49786"/>
    </ligand>
</feature>
<dbReference type="Proteomes" id="UP000253314">
    <property type="component" value="Unassembled WGS sequence"/>
</dbReference>
<evidence type="ECO:0000259" key="3">
    <source>
        <dbReference type="Pfam" id="PF08279"/>
    </source>
</evidence>
<dbReference type="InterPro" id="IPR013196">
    <property type="entry name" value="HTH_11"/>
</dbReference>
<dbReference type="InterPro" id="IPR036390">
    <property type="entry name" value="WH_DNA-bd_sf"/>
</dbReference>
<dbReference type="SUPFAM" id="SSF46785">
    <property type="entry name" value="Winged helix' DNA-binding domain"/>
    <property type="match status" value="1"/>
</dbReference>